<name>A0ABR7YKG3_9SPHI</name>
<keyword evidence="1" id="KW-0472">Membrane</keyword>
<dbReference type="RefSeq" id="WP_190992836.1">
    <property type="nucleotide sequence ID" value="NZ_JACOIK010000002.1"/>
</dbReference>
<evidence type="ECO:0000313" key="3">
    <source>
        <dbReference type="EMBL" id="MBD1431816.1"/>
    </source>
</evidence>
<sequence length="362" mass="42299">MRKKAIFIVATQYDNVGDLLINKCLIYELSNYVDLYLDTRNVPDEFKEKLLESTTNVFLLEDLTKYSFKGIGAILFFFSNVRIDYIFKSPGPFGSGGNKNVFLKNLFFGFIYSLFRLKKVRSYLIGNDIQTQHWLDRFWLRIFSGNIERILSRSSKNVNSLQNLGIKNVGYVPDMCFGLRTNDVRLFAERQKIGISFRDLNSSENHLNIEESIDMMVNFWLKEGYEIIFFYQVDRDREYNQRLYERYNSTEGVSFRDGCLLWNDIDVYQNFAMLLSNRLHVILLGLVFGAIPLGVLDDNLKTKKIHEIFETIGLDSLLFQRVMLANLEFIQNNMYNINLETMAVSITQRKLLKDSIANLFGN</sequence>
<keyword evidence="1" id="KW-1133">Transmembrane helix</keyword>
<evidence type="ECO:0000256" key="1">
    <source>
        <dbReference type="SAM" id="Phobius"/>
    </source>
</evidence>
<evidence type="ECO:0000259" key="2">
    <source>
        <dbReference type="Pfam" id="PF04230"/>
    </source>
</evidence>
<comment type="caution">
    <text evidence="3">The sequence shown here is derived from an EMBL/GenBank/DDBJ whole genome shotgun (WGS) entry which is preliminary data.</text>
</comment>
<keyword evidence="4" id="KW-1185">Reference proteome</keyword>
<dbReference type="Pfam" id="PF04230">
    <property type="entry name" value="PS_pyruv_trans"/>
    <property type="match status" value="1"/>
</dbReference>
<proteinExistence type="predicted"/>
<feature type="domain" description="Polysaccharide pyruvyl transferase" evidence="2">
    <location>
        <begin position="15"/>
        <end position="289"/>
    </location>
</feature>
<gene>
    <name evidence="3" type="ORF">H8B06_03180</name>
</gene>
<protein>
    <submittedName>
        <fullName evidence="3">Polysaccharide pyruvyl transferase family protein</fullName>
    </submittedName>
</protein>
<keyword evidence="1" id="KW-0812">Transmembrane</keyword>
<feature type="transmembrane region" description="Helical" evidence="1">
    <location>
        <begin position="279"/>
        <end position="296"/>
    </location>
</feature>
<keyword evidence="3" id="KW-0808">Transferase</keyword>
<organism evidence="3 4">
    <name type="scientific">Sphingobacterium micropteri</name>
    <dbReference type="NCBI Taxonomy" id="2763501"/>
    <lineage>
        <taxon>Bacteria</taxon>
        <taxon>Pseudomonadati</taxon>
        <taxon>Bacteroidota</taxon>
        <taxon>Sphingobacteriia</taxon>
        <taxon>Sphingobacteriales</taxon>
        <taxon>Sphingobacteriaceae</taxon>
        <taxon>Sphingobacterium</taxon>
    </lineage>
</organism>
<dbReference type="GO" id="GO:0016740">
    <property type="term" value="F:transferase activity"/>
    <property type="evidence" value="ECO:0007669"/>
    <property type="project" value="UniProtKB-KW"/>
</dbReference>
<reference evidence="3 4" key="1">
    <citation type="submission" date="2020-08" db="EMBL/GenBank/DDBJ databases">
        <title>Sphingobacterium sp. DN00404 isolated from aquaculture water.</title>
        <authorList>
            <person name="Zhang M."/>
        </authorList>
    </citation>
    <scope>NUCLEOTIDE SEQUENCE [LARGE SCALE GENOMIC DNA]</scope>
    <source>
        <strain evidence="3 4">DN00404</strain>
    </source>
</reference>
<dbReference type="Proteomes" id="UP000602759">
    <property type="component" value="Unassembled WGS sequence"/>
</dbReference>
<accession>A0ABR7YKG3</accession>
<dbReference type="InterPro" id="IPR007345">
    <property type="entry name" value="Polysacch_pyruvyl_Trfase"/>
</dbReference>
<dbReference type="EMBL" id="JACOIK010000002">
    <property type="protein sequence ID" value="MBD1431816.1"/>
    <property type="molecule type" value="Genomic_DNA"/>
</dbReference>
<evidence type="ECO:0000313" key="4">
    <source>
        <dbReference type="Proteomes" id="UP000602759"/>
    </source>
</evidence>